<dbReference type="Pfam" id="PF16073">
    <property type="entry name" value="SAT"/>
    <property type="match status" value="1"/>
</dbReference>
<dbReference type="Pfam" id="PF00550">
    <property type="entry name" value="PP-binding"/>
    <property type="match status" value="2"/>
</dbReference>
<evidence type="ECO:0000313" key="8">
    <source>
        <dbReference type="EMBL" id="GIJ86498.1"/>
    </source>
</evidence>
<evidence type="ECO:0000256" key="4">
    <source>
        <dbReference type="PROSITE-ProRule" id="PRU01363"/>
    </source>
</evidence>
<dbReference type="InterPro" id="IPR032088">
    <property type="entry name" value="SAT"/>
</dbReference>
<dbReference type="InterPro" id="IPR042104">
    <property type="entry name" value="PKS_dehydratase_sf"/>
</dbReference>
<reference evidence="8 9" key="1">
    <citation type="submission" date="2018-10" db="EMBL/GenBank/DDBJ databases">
        <title>Pan-genome distribution and transcriptional activeness of fungal secondary metabolism genes in Aspergillus section Fumigati.</title>
        <authorList>
            <person name="Takahashi H."/>
            <person name="Umemura M."/>
            <person name="Ninomiya A."/>
            <person name="Kusuya Y."/>
            <person name="Urayama S."/>
            <person name="Shimizu M."/>
            <person name="Watanabe A."/>
            <person name="Kamei K."/>
            <person name="Yaguchi T."/>
            <person name="Hagiwara D."/>
        </authorList>
    </citation>
    <scope>NUCLEOTIDE SEQUENCE [LARGE SCALE GENOMIC DNA]</scope>
    <source>
        <strain evidence="8 9">IFM 55266</strain>
    </source>
</reference>
<dbReference type="InterPro" id="IPR029058">
    <property type="entry name" value="AB_hydrolase_fold"/>
</dbReference>
<dbReference type="EMBL" id="BHVY01000003">
    <property type="protein sequence ID" value="GIJ86498.1"/>
    <property type="molecule type" value="Genomic_DNA"/>
</dbReference>
<dbReference type="PROSITE" id="PS52004">
    <property type="entry name" value="KS3_2"/>
    <property type="match status" value="1"/>
</dbReference>
<evidence type="ECO:0000256" key="2">
    <source>
        <dbReference type="ARBA" id="ARBA00022553"/>
    </source>
</evidence>
<dbReference type="InterPro" id="IPR020841">
    <property type="entry name" value="PKS_Beta-ketoAc_synthase_dom"/>
</dbReference>
<dbReference type="InterPro" id="IPR016035">
    <property type="entry name" value="Acyl_Trfase/lysoPLipase"/>
</dbReference>
<keyword evidence="1" id="KW-0596">Phosphopantetheine</keyword>
<dbReference type="InterPro" id="IPR018201">
    <property type="entry name" value="Ketoacyl_synth_AS"/>
</dbReference>
<dbReference type="GO" id="GO:0031177">
    <property type="term" value="F:phosphopantetheine binding"/>
    <property type="evidence" value="ECO:0007669"/>
    <property type="project" value="InterPro"/>
</dbReference>
<dbReference type="InterPro" id="IPR014030">
    <property type="entry name" value="Ketoacyl_synth_N"/>
</dbReference>
<dbReference type="GO" id="GO:0044550">
    <property type="term" value="P:secondary metabolite biosynthetic process"/>
    <property type="evidence" value="ECO:0007669"/>
    <property type="project" value="TreeGrafter"/>
</dbReference>
<dbReference type="InterPro" id="IPR049552">
    <property type="entry name" value="PKS_DH_N"/>
</dbReference>
<dbReference type="Pfam" id="PF00975">
    <property type="entry name" value="Thioesterase"/>
    <property type="match status" value="1"/>
</dbReference>
<dbReference type="PANTHER" id="PTHR43775">
    <property type="entry name" value="FATTY ACID SYNTHASE"/>
    <property type="match status" value="1"/>
</dbReference>
<evidence type="ECO:0000259" key="6">
    <source>
        <dbReference type="PROSITE" id="PS52004"/>
    </source>
</evidence>
<dbReference type="InterPro" id="IPR049551">
    <property type="entry name" value="PKS_DH_C"/>
</dbReference>
<dbReference type="Gene3D" id="3.40.366.10">
    <property type="entry name" value="Malonyl-Coenzyme A Acyl Carrier Protein, domain 2"/>
    <property type="match status" value="2"/>
</dbReference>
<feature type="domain" description="Ketosynthase family 3 (KS3)" evidence="6">
    <location>
        <begin position="372"/>
        <end position="798"/>
    </location>
</feature>
<dbReference type="Gene3D" id="3.40.50.1820">
    <property type="entry name" value="alpha/beta hydrolase"/>
    <property type="match status" value="1"/>
</dbReference>
<keyword evidence="9" id="KW-1185">Reference proteome</keyword>
<dbReference type="InterPro" id="IPR016036">
    <property type="entry name" value="Malonyl_transacylase_ACP-bd"/>
</dbReference>
<dbReference type="InterPro" id="IPR009081">
    <property type="entry name" value="PP-bd_ACP"/>
</dbReference>
<dbReference type="SMART" id="SM00823">
    <property type="entry name" value="PKS_PP"/>
    <property type="match status" value="2"/>
</dbReference>
<dbReference type="GO" id="GO:0004312">
    <property type="term" value="F:fatty acid synthase activity"/>
    <property type="evidence" value="ECO:0007669"/>
    <property type="project" value="TreeGrafter"/>
</dbReference>
<dbReference type="InterPro" id="IPR001031">
    <property type="entry name" value="Thioesterase"/>
</dbReference>
<dbReference type="PROSITE" id="PS00606">
    <property type="entry name" value="KS3_1"/>
    <property type="match status" value="1"/>
</dbReference>
<sequence>MDSKRIVFFGGQGSRSLSLSRPISGTNRQNESPAVSLLLSTCHTAFLREAIRARSQSPPVWATFDTPSSPQSLLTVPHAQSDNPILHGICLCVNQLVGYLEYDSTLEKLKQAIPTGFCSGMLPAMVLACSSTVEEYIMFSGEAVRLAFWIGYRATELSQGLLRKDWEAQPWALSVSGKDKETIERDVQSFNSFVPESSQIRLASRFGKASFSIVGPGHALEAFRSQHVSSPCSAEEVLVHALYHGGDRGLDALSKVLDDVRRGGISFPPSTAMKRPIWSCNDASLVDASLLASTSPLEYTIRLILVDTADLYVTWLSAVDTITSSGKDWEIVTVGPGSNALLASVSRDIARPAKTSWIDISGPFRGANELQTDGFAIIGMSVNFPMGAGKDAFWKMLEQGLNAAQTIPGTRFEVNEYKAGGSNCRPVREMKASHGNFLSDPFQFDHEYFGISPREAKSMDPQQKLLLQGAVHAMDDAGYVPNGAPSFNPETMGCYIGVATDDYVQNLAREVDVYYSTGTLRAFLSGKISYAYGWSGPSIVIDTACSSSLVSVVMACRALAQGDCTTALAGGVNAITSPDMYLGLSRAHFLSPTGQCKPFDASADGYCRSEGCGLFVIKRLSDAVREGDRVYGVIKHGHMNQSGQATSITHPHGPAQKQLFKELLSRAQIDAKSINVIEAHGTGTQAGDAVETSSIESTFGGFPSPVYLTSVKGNIGHAEAASGSAGLAKLLMMLQFSKIPPQIGLNTLNPKLGTLTGRNIRIPTAACEWNRIAPNLPRRALLNNFGAAGSNAALIIEEYSPTSCREDQKWPLRAAYNLILSARHVDALNELIGRYSKLLQERNVAIEDLCYTATARRQRHRHVLSIVGGTVPELVDQLQQYRTEESALVDYRIKHPIVFVFSGQGSFYSAMGQQLMRTAPTFKAKVEECDCVLQQNGFLDIVPSKVLDGSFSPITAADSVLWSQVACFVLEYALACLWISWNVQPDVVVGHSLGEYPAMVISGALSLQDALLLVVRRAQLMASMCNIGETSMLACNTAALSVEHLVSESGLSQLTVACDNSVTDSVLSGPVNQVDQMAGLLKEKGIRCKRLDVPLGFHSAALDAMLQELEVKCEGLHFSTPKIALGSGFHGRLVEEGDLDSSYPVQQTRSKVRFTELIGSLSKRDGIQNATFIEVGPSPITLPMIRTKFSGQDAVFLPSIAKGQDAWASISRSLQQMSLRHDSIQWRAVFDGTNAHVTDLPEYPFQMQSMYVPFKEPSMVASVSTTAQNTKPSIFHLLQDVVSLDAGKGLSTFRTSLDTLSKYIEGHSVDGFPLCPASVYHEMVLEAMHWQVAPEEDQVAVVSDIHFGHPLIYSPEKGFSTVLLTLEKMSDARPKSHGGRFTFASGVVAGCDSDTVLCSGQTAWKRASDVKVYLARKAAYAQRQMKLLHKHQSQRNILHRNVIYNTIFPRVVAYSEPYQAIKELNVSETDLDGHGTFEVPASALTGGIVSPVFIDTMLHAAGFVANSQAKPTDAFICSEIESAVVLYTAINPQDTFLIYCSLLECGDGERIGEAFAMTLDGRAVASIEGMHFKRLNLRSFASHLSRQAGQRSTGEIPRPVVGRTQTSTKVAGPLVPSALDPIGTVVSLIAKLCEQPREVVTPDKRLADLGIDSLMQIELSHSLKRQFPHLDADGLMESETVEEIQNYIGNMRGERSGVCFTHDVSSNSSAENSDDGSIASGKLTPYTEVTTTPNEVTGLLMQLVAETCGFRLSDIHQNMALESLGMDSLMTIEFQEGLQKEFGHALAPRILSPAITIRELALKLAGDISPPREDSAHFIENATSKTLLREPSEGQFVVHLQRGPDNYPPLILFHDGSGLIKKYERLSQLGCNVFGVRNPELNVRPHWARDLKDMASRYAASIPSVVKAKQVILGGWSFGGVLAHEVAQQLDKFGYTTVAVLLIDSPCPLNHQPLPPQVVNHILGPKRLPQPVLATMSYQFESHAEFLARYKVQHPIPPARKYVMLHSEQVLETTRLCGAPYPWLESRQDRALSLRQWERILGRSLVVYDIPGNHFEPFNDENVKTVSETLREAYEKVTAMRLV</sequence>
<keyword evidence="2" id="KW-0597">Phosphoprotein</keyword>
<dbReference type="SMART" id="SM00827">
    <property type="entry name" value="PKS_AT"/>
    <property type="match status" value="1"/>
</dbReference>
<protein>
    <submittedName>
        <fullName evidence="8">Type I iterative polyketide synthase</fullName>
    </submittedName>
</protein>
<name>A0A9P3EUX0_9EURO</name>
<dbReference type="InterPro" id="IPR016039">
    <property type="entry name" value="Thiolase-like"/>
</dbReference>
<gene>
    <name evidence="8" type="ORF">Asppvi_005387</name>
</gene>
<dbReference type="InterPro" id="IPR049900">
    <property type="entry name" value="PKS_mFAS_DH"/>
</dbReference>
<dbReference type="GO" id="GO:0004315">
    <property type="term" value="F:3-oxoacyl-[acyl-carrier-protein] synthase activity"/>
    <property type="evidence" value="ECO:0007669"/>
    <property type="project" value="InterPro"/>
</dbReference>
<dbReference type="Pfam" id="PF00698">
    <property type="entry name" value="Acyl_transf_1"/>
    <property type="match status" value="1"/>
</dbReference>
<dbReference type="InterPro" id="IPR006162">
    <property type="entry name" value="Ppantetheine_attach_site"/>
</dbReference>
<dbReference type="Gene3D" id="3.30.70.3290">
    <property type="match status" value="1"/>
</dbReference>
<dbReference type="InterPro" id="IPR014043">
    <property type="entry name" value="Acyl_transferase_dom"/>
</dbReference>
<dbReference type="Proteomes" id="UP001043456">
    <property type="component" value="Unassembled WGS sequence"/>
</dbReference>
<keyword evidence="3" id="KW-0808">Transferase</keyword>
<dbReference type="InterPro" id="IPR050091">
    <property type="entry name" value="PKS_NRPS_Biosynth_Enz"/>
</dbReference>
<feature type="region of interest" description="N-terminal hotdog fold" evidence="4">
    <location>
        <begin position="1276"/>
        <end position="1409"/>
    </location>
</feature>
<dbReference type="InterPro" id="IPR001227">
    <property type="entry name" value="Ac_transferase_dom_sf"/>
</dbReference>
<dbReference type="Pfam" id="PF02801">
    <property type="entry name" value="Ketoacyl-synt_C"/>
    <property type="match status" value="1"/>
</dbReference>
<dbReference type="InterPro" id="IPR030918">
    <property type="entry name" value="PT_fungal_PKS"/>
</dbReference>
<dbReference type="Pfam" id="PF21089">
    <property type="entry name" value="PKS_DH_N"/>
    <property type="match status" value="1"/>
</dbReference>
<dbReference type="Pfam" id="PF14765">
    <property type="entry name" value="PS-DH"/>
    <property type="match status" value="1"/>
</dbReference>
<dbReference type="RefSeq" id="XP_043157245.1">
    <property type="nucleotide sequence ID" value="XM_043301310.1"/>
</dbReference>
<dbReference type="SUPFAM" id="SSF52151">
    <property type="entry name" value="FabD/lysophospholipase-like"/>
    <property type="match status" value="1"/>
</dbReference>
<feature type="active site" description="Proton acceptor; for dehydratase activity" evidence="4">
    <location>
        <position position="1307"/>
    </location>
</feature>
<dbReference type="Gene3D" id="3.10.129.110">
    <property type="entry name" value="Polyketide synthase dehydratase"/>
    <property type="match status" value="1"/>
</dbReference>
<evidence type="ECO:0000313" key="9">
    <source>
        <dbReference type="Proteomes" id="UP001043456"/>
    </source>
</evidence>
<feature type="domain" description="PKS/mFAS DH" evidence="7">
    <location>
        <begin position="1276"/>
        <end position="1581"/>
    </location>
</feature>
<dbReference type="InterPro" id="IPR020806">
    <property type="entry name" value="PKS_PP-bd"/>
</dbReference>
<dbReference type="Pfam" id="PF22621">
    <property type="entry name" value="CurL-like_PKS_C"/>
    <property type="match status" value="1"/>
</dbReference>
<dbReference type="PANTHER" id="PTHR43775:SF37">
    <property type="entry name" value="SI:DKEY-61P9.11"/>
    <property type="match status" value="1"/>
</dbReference>
<dbReference type="PROSITE" id="PS00012">
    <property type="entry name" value="PHOSPHOPANTETHEINE"/>
    <property type="match status" value="1"/>
</dbReference>
<dbReference type="InterPro" id="IPR036736">
    <property type="entry name" value="ACP-like_sf"/>
</dbReference>
<dbReference type="PROSITE" id="PS50075">
    <property type="entry name" value="CARRIER"/>
    <property type="match status" value="2"/>
</dbReference>
<dbReference type="GeneID" id="67003999"/>
<feature type="region of interest" description="C-terminal hotdog fold" evidence="4">
    <location>
        <begin position="1435"/>
        <end position="1581"/>
    </location>
</feature>
<dbReference type="Gene3D" id="1.10.1200.10">
    <property type="entry name" value="ACP-like"/>
    <property type="match status" value="2"/>
</dbReference>
<organism evidence="8 9">
    <name type="scientific">Aspergillus pseudoviridinutans</name>
    <dbReference type="NCBI Taxonomy" id="1517512"/>
    <lineage>
        <taxon>Eukaryota</taxon>
        <taxon>Fungi</taxon>
        <taxon>Dikarya</taxon>
        <taxon>Ascomycota</taxon>
        <taxon>Pezizomycotina</taxon>
        <taxon>Eurotiomycetes</taxon>
        <taxon>Eurotiomycetidae</taxon>
        <taxon>Eurotiales</taxon>
        <taxon>Aspergillaceae</taxon>
        <taxon>Aspergillus</taxon>
        <taxon>Aspergillus subgen. Fumigati</taxon>
    </lineage>
</organism>
<evidence type="ECO:0000259" key="5">
    <source>
        <dbReference type="PROSITE" id="PS50075"/>
    </source>
</evidence>
<dbReference type="PROSITE" id="PS52019">
    <property type="entry name" value="PKS_MFAS_DH"/>
    <property type="match status" value="1"/>
</dbReference>
<dbReference type="CDD" id="cd00833">
    <property type="entry name" value="PKS"/>
    <property type="match status" value="1"/>
</dbReference>
<feature type="domain" description="Carrier" evidence="5">
    <location>
        <begin position="1734"/>
        <end position="1808"/>
    </location>
</feature>
<dbReference type="GO" id="GO:0006633">
    <property type="term" value="P:fatty acid biosynthetic process"/>
    <property type="evidence" value="ECO:0007669"/>
    <property type="project" value="InterPro"/>
</dbReference>
<dbReference type="SMART" id="SM00825">
    <property type="entry name" value="PKS_KS"/>
    <property type="match status" value="1"/>
</dbReference>
<dbReference type="InterPro" id="IPR014031">
    <property type="entry name" value="Ketoacyl_synth_C"/>
</dbReference>
<dbReference type="SUPFAM" id="SSF55048">
    <property type="entry name" value="Probable ACP-binding domain of malonyl-CoA ACP transacylase"/>
    <property type="match status" value="1"/>
</dbReference>
<evidence type="ECO:0000256" key="3">
    <source>
        <dbReference type="ARBA" id="ARBA00022679"/>
    </source>
</evidence>
<evidence type="ECO:0000256" key="1">
    <source>
        <dbReference type="ARBA" id="ARBA00022450"/>
    </source>
</evidence>
<accession>A0A9P3EUX0</accession>
<dbReference type="OrthoDB" id="329835at2759"/>
<comment type="caution">
    <text evidence="8">The sequence shown here is derived from an EMBL/GenBank/DDBJ whole genome shotgun (WGS) entry which is preliminary data.</text>
</comment>
<proteinExistence type="predicted"/>
<dbReference type="SUPFAM" id="SSF53474">
    <property type="entry name" value="alpha/beta-Hydrolases"/>
    <property type="match status" value="1"/>
</dbReference>
<dbReference type="Gene3D" id="3.40.47.10">
    <property type="match status" value="1"/>
</dbReference>
<evidence type="ECO:0000259" key="7">
    <source>
        <dbReference type="PROSITE" id="PS52019"/>
    </source>
</evidence>
<feature type="domain" description="Carrier" evidence="5">
    <location>
        <begin position="1616"/>
        <end position="1692"/>
    </location>
</feature>
<dbReference type="Pfam" id="PF00109">
    <property type="entry name" value="ketoacyl-synt"/>
    <property type="match status" value="1"/>
</dbReference>
<dbReference type="SUPFAM" id="SSF47336">
    <property type="entry name" value="ACP-like"/>
    <property type="match status" value="2"/>
</dbReference>
<feature type="active site" description="Proton donor; for dehydratase activity" evidence="4">
    <location>
        <position position="1495"/>
    </location>
</feature>
<dbReference type="SUPFAM" id="SSF53901">
    <property type="entry name" value="Thiolase-like"/>
    <property type="match status" value="1"/>
</dbReference>
<dbReference type="NCBIfam" id="TIGR04532">
    <property type="entry name" value="PT_fungal_PKS"/>
    <property type="match status" value="1"/>
</dbReference>